<evidence type="ECO:0000313" key="2">
    <source>
        <dbReference type="EMBL" id="KAK8085844.1"/>
    </source>
</evidence>
<dbReference type="Proteomes" id="UP001433268">
    <property type="component" value="Unassembled WGS sequence"/>
</dbReference>
<organism evidence="2 3">
    <name type="scientific">Apiospora hydei</name>
    <dbReference type="NCBI Taxonomy" id="1337664"/>
    <lineage>
        <taxon>Eukaryota</taxon>
        <taxon>Fungi</taxon>
        <taxon>Dikarya</taxon>
        <taxon>Ascomycota</taxon>
        <taxon>Pezizomycotina</taxon>
        <taxon>Sordariomycetes</taxon>
        <taxon>Xylariomycetidae</taxon>
        <taxon>Amphisphaeriales</taxon>
        <taxon>Apiosporaceae</taxon>
        <taxon>Apiospora</taxon>
    </lineage>
</organism>
<keyword evidence="1" id="KW-0812">Transmembrane</keyword>
<evidence type="ECO:0000256" key="1">
    <source>
        <dbReference type="SAM" id="Phobius"/>
    </source>
</evidence>
<keyword evidence="1" id="KW-0472">Membrane</keyword>
<comment type="caution">
    <text evidence="2">The sequence shown here is derived from an EMBL/GenBank/DDBJ whole genome shotgun (WGS) entry which is preliminary data.</text>
</comment>
<keyword evidence="1" id="KW-1133">Transmembrane helix</keyword>
<keyword evidence="3" id="KW-1185">Reference proteome</keyword>
<dbReference type="EMBL" id="JAQQWN010000005">
    <property type="protein sequence ID" value="KAK8085844.1"/>
    <property type="molecule type" value="Genomic_DNA"/>
</dbReference>
<proteinExistence type="predicted"/>
<feature type="transmembrane region" description="Helical" evidence="1">
    <location>
        <begin position="6"/>
        <end position="29"/>
    </location>
</feature>
<dbReference type="GeneID" id="92044490"/>
<name>A0ABR1WQN8_9PEZI</name>
<accession>A0ABR1WQN8</accession>
<evidence type="ECO:0000313" key="3">
    <source>
        <dbReference type="Proteomes" id="UP001433268"/>
    </source>
</evidence>
<dbReference type="RefSeq" id="XP_066670353.1">
    <property type="nucleotide sequence ID" value="XM_066811430.1"/>
</dbReference>
<gene>
    <name evidence="2" type="ORF">PG997_007115</name>
</gene>
<protein>
    <submittedName>
        <fullName evidence="2">Uncharacterized protein</fullName>
    </submittedName>
</protein>
<reference evidence="2 3" key="1">
    <citation type="submission" date="2023-01" db="EMBL/GenBank/DDBJ databases">
        <title>Analysis of 21 Apiospora genomes using comparative genomics revels a genus with tremendous synthesis potential of carbohydrate active enzymes and secondary metabolites.</title>
        <authorList>
            <person name="Sorensen T."/>
        </authorList>
    </citation>
    <scope>NUCLEOTIDE SEQUENCE [LARGE SCALE GENOMIC DNA]</scope>
    <source>
        <strain evidence="2 3">CBS 114990</strain>
    </source>
</reference>
<sequence>MELSTEAIIAIIGVVVTLPPTLLVTWKLLCRRRRRKRISGQSEAADDLDAPRPHNFIPIHSVANRSGELLDIPNSYGSRTAVAKGGNSTSVDVFIRVRTGSDVS</sequence>